<dbReference type="Pfam" id="PF00059">
    <property type="entry name" value="Lectin_C"/>
    <property type="match status" value="4"/>
</dbReference>
<keyword evidence="2" id="KW-0472">Membrane</keyword>
<feature type="domain" description="C-type lectin" evidence="3">
    <location>
        <begin position="26"/>
        <end position="146"/>
    </location>
</feature>
<dbReference type="InterPro" id="IPR018378">
    <property type="entry name" value="C-type_lectin_CS"/>
</dbReference>
<dbReference type="RefSeq" id="XP_047738994.1">
    <property type="nucleotide sequence ID" value="XM_047883038.1"/>
</dbReference>
<dbReference type="GeneID" id="108681924"/>
<dbReference type="PROSITE" id="PS50041">
    <property type="entry name" value="C_TYPE_LECTIN_2"/>
    <property type="match status" value="4"/>
</dbReference>
<dbReference type="InterPro" id="IPR001304">
    <property type="entry name" value="C-type_lectin-like"/>
</dbReference>
<evidence type="ECO:0000313" key="5">
    <source>
        <dbReference type="RefSeq" id="XP_047738994.1"/>
    </source>
</evidence>
<dbReference type="KEGG" id="hazt:108681924"/>
<dbReference type="OrthoDB" id="6381385at2759"/>
<keyword evidence="4" id="KW-1185">Reference proteome</keyword>
<evidence type="ECO:0000259" key="3">
    <source>
        <dbReference type="PROSITE" id="PS50041"/>
    </source>
</evidence>
<feature type="domain" description="C-type lectin" evidence="3">
    <location>
        <begin position="380"/>
        <end position="506"/>
    </location>
</feature>
<gene>
    <name evidence="5" type="primary">LOC108681924</name>
</gene>
<dbReference type="PROSITE" id="PS00615">
    <property type="entry name" value="C_TYPE_LECTIN_1"/>
    <property type="match status" value="3"/>
</dbReference>
<feature type="domain" description="C-type lectin" evidence="3">
    <location>
        <begin position="538"/>
        <end position="618"/>
    </location>
</feature>
<name>A0A979FSA7_HYAAZ</name>
<dbReference type="Proteomes" id="UP000694843">
    <property type="component" value="Unplaced"/>
</dbReference>
<keyword evidence="1" id="KW-1015">Disulfide bond</keyword>
<reference evidence="5" key="1">
    <citation type="submission" date="2025-08" db="UniProtKB">
        <authorList>
            <consortium name="RefSeq"/>
        </authorList>
    </citation>
    <scope>IDENTIFICATION</scope>
    <source>
        <tissue evidence="5">Whole organism</tissue>
    </source>
</reference>
<dbReference type="PANTHER" id="PTHR22803">
    <property type="entry name" value="MANNOSE, PHOSPHOLIPASE, LECTIN RECEPTOR RELATED"/>
    <property type="match status" value="1"/>
</dbReference>
<feature type="domain" description="C-type lectin" evidence="3">
    <location>
        <begin position="177"/>
        <end position="354"/>
    </location>
</feature>
<dbReference type="InterPro" id="IPR050111">
    <property type="entry name" value="C-type_lectin/snaclec_domain"/>
</dbReference>
<dbReference type="OMA" id="MEFICET"/>
<evidence type="ECO:0000256" key="1">
    <source>
        <dbReference type="ARBA" id="ARBA00023157"/>
    </source>
</evidence>
<keyword evidence="2" id="KW-0812">Transmembrane</keyword>
<proteinExistence type="predicted"/>
<dbReference type="InterPro" id="IPR016187">
    <property type="entry name" value="CTDL_fold"/>
</dbReference>
<accession>A0A979FSA7</accession>
<protein>
    <submittedName>
        <fullName evidence="5">Macrophage mannose receptor 1</fullName>
    </submittedName>
</protein>
<sequence length="729" mass="81029">MSQEIPQPITAAPAPACPDPQGWKQHKDNCYQVYSMRDGFFKTWDQARLFCRANRAELASVLNDEENAFLMSLVYTVPDTMLWLGGTAGLGGGYRWTDASPFTYINWRAGEPNDLQSQESCLGMYPKLEAHWNDDNCGRLAGWVCKKSILENPSVFVTFPTTSSAPVGNCETDWLNTGTKCIKLFEEAKPFDEARGICKQEGPMADLVSVASEKEQAYVSTLLGTLETSVWLGMKYVDVYRWLDQTPVTYTNWAPGEPNNNHNPRNGLPEGVLFRLIHPGPVGPNSRGDNGVLNPVFPSRIFWHKLHNSLLPNPGREKRSADSNSEDCVEMHEKFWTNQWNDAECHISKPFVCQKPLDSSLEEPSPPLLCSPPFQNYIQYSSVCYRYEETALPWQEAELQCRDEGAVLASVDYMPENSFLYLMANSAGDSGASSIWIGFQYDNTSERFEWSDGRPALFTNWAPGEGATGATGALREEASRCVELSTQRPGAWAAKSCDEAKPFICKYENVTAPILDPAVTGGCLSKDWVDFGGSFCYLVNANDQFTWAKANSQGQEADECLIRGREAEFLWSDGTAFDFMHWAPEEPNSQSEKCVEMFSGKGEWNDISCDVLRGYICKTNKKPLSETTSLIAAAETSEHLSHRQDDIHLSSGSVVALVVVSLVVTAALGYVVYTYVNHLRVSRPTHRPAAITSFDNALYNPDALENSILESAENLDGRCHSVTLSLGRS</sequence>
<evidence type="ECO:0000313" key="4">
    <source>
        <dbReference type="Proteomes" id="UP000694843"/>
    </source>
</evidence>
<dbReference type="CDD" id="cd00037">
    <property type="entry name" value="CLECT"/>
    <property type="match status" value="3"/>
</dbReference>
<dbReference type="InterPro" id="IPR016186">
    <property type="entry name" value="C-type_lectin-like/link_sf"/>
</dbReference>
<dbReference type="Gene3D" id="3.10.100.10">
    <property type="entry name" value="Mannose-Binding Protein A, subunit A"/>
    <property type="match status" value="5"/>
</dbReference>
<feature type="transmembrane region" description="Helical" evidence="2">
    <location>
        <begin position="654"/>
        <end position="676"/>
    </location>
</feature>
<dbReference type="SMART" id="SM00034">
    <property type="entry name" value="CLECT"/>
    <property type="match status" value="4"/>
</dbReference>
<dbReference type="SUPFAM" id="SSF56436">
    <property type="entry name" value="C-type lectin-like"/>
    <property type="match status" value="5"/>
</dbReference>
<organism evidence="4 5">
    <name type="scientific">Hyalella azteca</name>
    <name type="common">Amphipod</name>
    <dbReference type="NCBI Taxonomy" id="294128"/>
    <lineage>
        <taxon>Eukaryota</taxon>
        <taxon>Metazoa</taxon>
        <taxon>Ecdysozoa</taxon>
        <taxon>Arthropoda</taxon>
        <taxon>Crustacea</taxon>
        <taxon>Multicrustacea</taxon>
        <taxon>Malacostraca</taxon>
        <taxon>Eumalacostraca</taxon>
        <taxon>Peracarida</taxon>
        <taxon>Amphipoda</taxon>
        <taxon>Senticaudata</taxon>
        <taxon>Talitrida</taxon>
        <taxon>Talitroidea</taxon>
        <taxon>Hyalellidae</taxon>
        <taxon>Hyalella</taxon>
    </lineage>
</organism>
<evidence type="ECO:0000256" key="2">
    <source>
        <dbReference type="SAM" id="Phobius"/>
    </source>
</evidence>
<keyword evidence="5" id="KW-0675">Receptor</keyword>
<dbReference type="AlphaFoldDB" id="A0A979FSA7"/>
<keyword evidence="2" id="KW-1133">Transmembrane helix</keyword>